<name>A0A074ZAB0_OPIVI</name>
<reference evidence="1 2" key="1">
    <citation type="submission" date="2013-11" db="EMBL/GenBank/DDBJ databases">
        <title>Opisthorchis viverrini - life in the bile duct.</title>
        <authorList>
            <person name="Young N.D."/>
            <person name="Nagarajan N."/>
            <person name="Lin S.J."/>
            <person name="Korhonen P.K."/>
            <person name="Jex A.R."/>
            <person name="Hall R.S."/>
            <person name="Safavi-Hemami H."/>
            <person name="Kaewkong W."/>
            <person name="Bertrand D."/>
            <person name="Gao S."/>
            <person name="Seet Q."/>
            <person name="Wongkham S."/>
            <person name="Teh B.T."/>
            <person name="Wongkham C."/>
            <person name="Intapan P.M."/>
            <person name="Maleewong W."/>
            <person name="Yang X."/>
            <person name="Hu M."/>
            <person name="Wang Z."/>
            <person name="Hofmann A."/>
            <person name="Sternberg P.W."/>
            <person name="Tan P."/>
            <person name="Wang J."/>
            <person name="Gasser R.B."/>
        </authorList>
    </citation>
    <scope>NUCLEOTIDE SEQUENCE [LARGE SCALE GENOMIC DNA]</scope>
</reference>
<keyword evidence="2" id="KW-1185">Reference proteome</keyword>
<dbReference type="EMBL" id="KL596894">
    <property type="protein sequence ID" value="KER22527.1"/>
    <property type="molecule type" value="Genomic_DNA"/>
</dbReference>
<dbReference type="Proteomes" id="UP000054324">
    <property type="component" value="Unassembled WGS sequence"/>
</dbReference>
<dbReference type="CTD" id="20323588"/>
<dbReference type="KEGG" id="ovi:T265_09419"/>
<dbReference type="AlphaFoldDB" id="A0A074ZAB0"/>
<dbReference type="RefSeq" id="XP_009173737.1">
    <property type="nucleotide sequence ID" value="XM_009175473.1"/>
</dbReference>
<organism evidence="1 2">
    <name type="scientific">Opisthorchis viverrini</name>
    <name type="common">Southeast Asian liver fluke</name>
    <dbReference type="NCBI Taxonomy" id="6198"/>
    <lineage>
        <taxon>Eukaryota</taxon>
        <taxon>Metazoa</taxon>
        <taxon>Spiralia</taxon>
        <taxon>Lophotrochozoa</taxon>
        <taxon>Platyhelminthes</taxon>
        <taxon>Trematoda</taxon>
        <taxon>Digenea</taxon>
        <taxon>Opisthorchiida</taxon>
        <taxon>Opisthorchiata</taxon>
        <taxon>Opisthorchiidae</taxon>
        <taxon>Opisthorchis</taxon>
    </lineage>
</organism>
<protein>
    <submittedName>
        <fullName evidence="1">Uncharacterized protein</fullName>
    </submittedName>
</protein>
<gene>
    <name evidence="1" type="ORF">T265_09419</name>
</gene>
<proteinExistence type="predicted"/>
<evidence type="ECO:0000313" key="2">
    <source>
        <dbReference type="Proteomes" id="UP000054324"/>
    </source>
</evidence>
<dbReference type="OrthoDB" id="10431324at2759"/>
<dbReference type="GeneID" id="20323588"/>
<evidence type="ECO:0000313" key="1">
    <source>
        <dbReference type="EMBL" id="KER22527.1"/>
    </source>
</evidence>
<accession>A0A074ZAB0</accession>
<sequence>MHHDISDIMAAWCSTFSCLLTSQTRDSAGFQNAGRFIDICTLGFGDPWDRCTTSVFNTDASLPYNHDLFESLIVKKRVKYSKAHAGPHPGSRVAPTAPKRFVISFILLCQAKGWLPLCLRHSELGMKNITLFGKRCFGIRNTCPNQRSFWCWTHSSMEVAVAQPKTRSPTASLRICLHYW</sequence>